<dbReference type="RefSeq" id="WP_066061893.1">
    <property type="nucleotide sequence ID" value="NZ_CP013015.1"/>
</dbReference>
<protein>
    <recommendedName>
        <fullName evidence="3">DUF4258 domain-containing protein</fullName>
    </recommendedName>
</protein>
<evidence type="ECO:0000313" key="1">
    <source>
        <dbReference type="EMBL" id="AMM40828.1"/>
    </source>
</evidence>
<dbReference type="OrthoDB" id="463500at2"/>
<gene>
    <name evidence="1" type="ORF">HS1_001024</name>
</gene>
<organism evidence="1 2">
    <name type="scientific">Desulfofervidus auxilii</name>
    <dbReference type="NCBI Taxonomy" id="1621989"/>
    <lineage>
        <taxon>Bacteria</taxon>
        <taxon>Pseudomonadati</taxon>
        <taxon>Thermodesulfobacteriota</taxon>
        <taxon>Candidatus Desulfofervidia</taxon>
        <taxon>Candidatus Desulfofervidales</taxon>
        <taxon>Candidatus Desulfofervidaceae</taxon>
        <taxon>Candidatus Desulfofervidus</taxon>
    </lineage>
</organism>
<dbReference type="Proteomes" id="UP000070560">
    <property type="component" value="Chromosome"/>
</dbReference>
<dbReference type="AlphaFoldDB" id="A0A7U4QK46"/>
<accession>A0A7U4QK46</accession>
<sequence length="86" mass="10276">MKKVDFTNHARLKIDLFKKHGVEIEEDFIRKTVIEPDNIEKGYKGRLIAQKELDEGHVLRVVYEEEADKFIIITLYPGRKKRYEKD</sequence>
<name>A0A7U4QK46_DESA2</name>
<keyword evidence="2" id="KW-1185">Reference proteome</keyword>
<dbReference type="EMBL" id="CP013015">
    <property type="protein sequence ID" value="AMM40828.1"/>
    <property type="molecule type" value="Genomic_DNA"/>
</dbReference>
<evidence type="ECO:0008006" key="3">
    <source>
        <dbReference type="Google" id="ProtNLM"/>
    </source>
</evidence>
<reference evidence="1 2" key="1">
    <citation type="submission" date="2015-10" db="EMBL/GenBank/DDBJ databases">
        <title>Candidatus Desulfofervidus auxilii, a hydrogenotrophic sulfate-reducing bacterium involved in the thermophilic anaerobic oxidation of methane.</title>
        <authorList>
            <person name="Krukenberg V."/>
            <person name="Richter M."/>
            <person name="Wegener G."/>
        </authorList>
    </citation>
    <scope>NUCLEOTIDE SEQUENCE [LARGE SCALE GENOMIC DNA]</scope>
    <source>
        <strain evidence="1 2">HS1</strain>
    </source>
</reference>
<dbReference type="KEGG" id="daw:HS1_001024"/>
<proteinExistence type="predicted"/>
<evidence type="ECO:0000313" key="2">
    <source>
        <dbReference type="Proteomes" id="UP000070560"/>
    </source>
</evidence>